<comment type="caution">
    <text evidence="9">The sequence shown here is derived from an EMBL/GenBank/DDBJ whole genome shotgun (WGS) entry which is preliminary data.</text>
</comment>
<keyword evidence="6 7" id="KW-0472">Membrane</keyword>
<evidence type="ECO:0000256" key="3">
    <source>
        <dbReference type="ARBA" id="ARBA00022475"/>
    </source>
</evidence>
<accession>A0AA41XHW1</accession>
<keyword evidence="2" id="KW-0813">Transport</keyword>
<dbReference type="Proteomes" id="UP001165587">
    <property type="component" value="Unassembled WGS sequence"/>
</dbReference>
<feature type="transmembrane region" description="Helical" evidence="7">
    <location>
        <begin position="91"/>
        <end position="113"/>
    </location>
</feature>
<evidence type="ECO:0000256" key="1">
    <source>
        <dbReference type="ARBA" id="ARBA00004429"/>
    </source>
</evidence>
<feature type="transmembrane region" description="Helical" evidence="7">
    <location>
        <begin position="237"/>
        <end position="260"/>
    </location>
</feature>
<reference evidence="9" key="1">
    <citation type="submission" date="2022-08" db="EMBL/GenBank/DDBJ databases">
        <authorList>
            <person name="Deng Y."/>
            <person name="Han X.-F."/>
            <person name="Zhang Y.-Q."/>
        </authorList>
    </citation>
    <scope>NUCLEOTIDE SEQUENCE</scope>
    <source>
        <strain evidence="9">CPCC 203407</strain>
    </source>
</reference>
<sequence length="441" mass="45476">MTPASGQAKRRNHFADLTPLKASPAFARLWAGQAIAGIGSQMTIVAVGLDVYRLTDSTLAVSGVALFALLPMIVAGLYGGMLADAFDRRKVALIAAIGAWVATGVLALLAWTGADSVPALYALATINAVAATVIQATRSAIYPRILPRELLPAAAALNGITIGVMVTVGPALAGVLVATVGFGWTYSIDVILFTAAFVGIASLPKILPEGQIHKPGLESLREGFAFLKRAPNIRAQFLVDIAAMTFGQPRVLFPAIGALILGGGPITVGILTAASAVGTMLASIFSGRLGGVRWQGRAIARAVQAYGVFVVLFGVVILVATITGSADSVGLEFSEANLPALLLASLALVGTGAADEISAIFRTTMMQTAVPDNMRGRLQGVFTVVVAGGPRVGDLYVGVLSVFAALWFPPLLGGLVIVALAALILRLVPTFRGYDALDPRP</sequence>
<dbReference type="InterPro" id="IPR010290">
    <property type="entry name" value="TM_effector"/>
</dbReference>
<dbReference type="EMBL" id="JANLCK010000004">
    <property type="protein sequence ID" value="MCS5726130.1"/>
    <property type="molecule type" value="Genomic_DNA"/>
</dbReference>
<keyword evidence="4 7" id="KW-0812">Transmembrane</keyword>
<dbReference type="PROSITE" id="PS50850">
    <property type="entry name" value="MFS"/>
    <property type="match status" value="1"/>
</dbReference>
<comment type="subcellular location">
    <subcellularLocation>
        <location evidence="1">Cell inner membrane</location>
        <topology evidence="1">Multi-pass membrane protein</topology>
    </subcellularLocation>
</comment>
<feature type="transmembrane region" description="Helical" evidence="7">
    <location>
        <begin position="411"/>
        <end position="428"/>
    </location>
</feature>
<feature type="transmembrane region" description="Helical" evidence="7">
    <location>
        <begin position="184"/>
        <end position="204"/>
    </location>
</feature>
<feature type="transmembrane region" description="Helical" evidence="7">
    <location>
        <begin position="306"/>
        <end position="326"/>
    </location>
</feature>
<feature type="transmembrane region" description="Helical" evidence="7">
    <location>
        <begin position="338"/>
        <end position="361"/>
    </location>
</feature>
<dbReference type="InterPro" id="IPR020846">
    <property type="entry name" value="MFS_dom"/>
</dbReference>
<evidence type="ECO:0000313" key="9">
    <source>
        <dbReference type="EMBL" id="MCS5726130.1"/>
    </source>
</evidence>
<evidence type="ECO:0000256" key="7">
    <source>
        <dbReference type="SAM" id="Phobius"/>
    </source>
</evidence>
<proteinExistence type="predicted"/>
<gene>
    <name evidence="9" type="ORF">N1028_09520</name>
</gene>
<protein>
    <submittedName>
        <fullName evidence="9">MFS transporter</fullName>
    </submittedName>
</protein>
<dbReference type="SUPFAM" id="SSF103473">
    <property type="entry name" value="MFS general substrate transporter"/>
    <property type="match status" value="1"/>
</dbReference>
<dbReference type="GO" id="GO:0022857">
    <property type="term" value="F:transmembrane transporter activity"/>
    <property type="evidence" value="ECO:0007669"/>
    <property type="project" value="InterPro"/>
</dbReference>
<feature type="transmembrane region" description="Helical" evidence="7">
    <location>
        <begin position="381"/>
        <end position="405"/>
    </location>
</feature>
<keyword evidence="3" id="KW-1003">Cell membrane</keyword>
<keyword evidence="5 7" id="KW-1133">Transmembrane helix</keyword>
<dbReference type="PANTHER" id="PTHR23513:SF9">
    <property type="entry name" value="ENTEROBACTIN EXPORTER ENTS"/>
    <property type="match status" value="1"/>
</dbReference>
<dbReference type="RefSeq" id="WP_259527087.1">
    <property type="nucleotide sequence ID" value="NZ_JANLCK010000004.1"/>
</dbReference>
<feature type="domain" description="Major facilitator superfamily (MFS) profile" evidence="8">
    <location>
        <begin position="188"/>
        <end position="441"/>
    </location>
</feature>
<keyword evidence="10" id="KW-1185">Reference proteome</keyword>
<evidence type="ECO:0000313" key="10">
    <source>
        <dbReference type="Proteomes" id="UP001165587"/>
    </source>
</evidence>
<feature type="transmembrane region" description="Helical" evidence="7">
    <location>
        <begin position="119"/>
        <end position="141"/>
    </location>
</feature>
<evidence type="ECO:0000259" key="8">
    <source>
        <dbReference type="PROSITE" id="PS50850"/>
    </source>
</evidence>
<dbReference type="Gene3D" id="1.20.1250.20">
    <property type="entry name" value="MFS general substrate transporter like domains"/>
    <property type="match status" value="1"/>
</dbReference>
<evidence type="ECO:0000256" key="6">
    <source>
        <dbReference type="ARBA" id="ARBA00023136"/>
    </source>
</evidence>
<organism evidence="9 10">
    <name type="scientific">Herbiconiux oxytropis</name>
    <dbReference type="NCBI Taxonomy" id="2970915"/>
    <lineage>
        <taxon>Bacteria</taxon>
        <taxon>Bacillati</taxon>
        <taxon>Actinomycetota</taxon>
        <taxon>Actinomycetes</taxon>
        <taxon>Micrococcales</taxon>
        <taxon>Microbacteriaceae</taxon>
        <taxon>Herbiconiux</taxon>
    </lineage>
</organism>
<dbReference type="GO" id="GO:0005886">
    <property type="term" value="C:plasma membrane"/>
    <property type="evidence" value="ECO:0007669"/>
    <property type="project" value="UniProtKB-SubCell"/>
</dbReference>
<dbReference type="AlphaFoldDB" id="A0AA41XHW1"/>
<name>A0AA41XHW1_9MICO</name>
<evidence type="ECO:0000256" key="4">
    <source>
        <dbReference type="ARBA" id="ARBA00022692"/>
    </source>
</evidence>
<feature type="transmembrane region" description="Helical" evidence="7">
    <location>
        <begin position="266"/>
        <end position="285"/>
    </location>
</feature>
<dbReference type="CDD" id="cd06173">
    <property type="entry name" value="MFS_MefA_like"/>
    <property type="match status" value="1"/>
</dbReference>
<evidence type="ECO:0000256" key="5">
    <source>
        <dbReference type="ARBA" id="ARBA00022989"/>
    </source>
</evidence>
<feature type="transmembrane region" description="Helical" evidence="7">
    <location>
        <begin position="59"/>
        <end position="79"/>
    </location>
</feature>
<dbReference type="InterPro" id="IPR036259">
    <property type="entry name" value="MFS_trans_sf"/>
</dbReference>
<dbReference type="PANTHER" id="PTHR23513">
    <property type="entry name" value="INTEGRAL MEMBRANE EFFLUX PROTEIN-RELATED"/>
    <property type="match status" value="1"/>
</dbReference>
<evidence type="ECO:0000256" key="2">
    <source>
        <dbReference type="ARBA" id="ARBA00022448"/>
    </source>
</evidence>
<dbReference type="Pfam" id="PF05977">
    <property type="entry name" value="MFS_3"/>
    <property type="match status" value="1"/>
</dbReference>
<feature type="transmembrane region" description="Helical" evidence="7">
    <location>
        <begin position="153"/>
        <end position="178"/>
    </location>
</feature>